<dbReference type="InterPro" id="IPR028202">
    <property type="entry name" value="Reductase_C"/>
</dbReference>
<keyword evidence="3" id="KW-1185">Reference proteome</keyword>
<name>A0ABW2BBN1_9RHOB</name>
<dbReference type="InterPro" id="IPR016156">
    <property type="entry name" value="FAD/NAD-linked_Rdtase_dimer_sf"/>
</dbReference>
<evidence type="ECO:0000313" key="3">
    <source>
        <dbReference type="Proteomes" id="UP001596353"/>
    </source>
</evidence>
<comment type="caution">
    <text evidence="2">The sequence shown here is derived from an EMBL/GenBank/DDBJ whole genome shotgun (WGS) entry which is preliminary data.</text>
</comment>
<organism evidence="2 3">
    <name type="scientific">Sulfitobacter porphyrae</name>
    <dbReference type="NCBI Taxonomy" id="1246864"/>
    <lineage>
        <taxon>Bacteria</taxon>
        <taxon>Pseudomonadati</taxon>
        <taxon>Pseudomonadota</taxon>
        <taxon>Alphaproteobacteria</taxon>
        <taxon>Rhodobacterales</taxon>
        <taxon>Roseobacteraceae</taxon>
        <taxon>Sulfitobacter</taxon>
    </lineage>
</organism>
<feature type="domain" description="Reductase C-terminal" evidence="1">
    <location>
        <begin position="13"/>
        <end position="95"/>
    </location>
</feature>
<accession>A0ABW2BBN1</accession>
<gene>
    <name evidence="2" type="ORF">ACFQFQ_31540</name>
</gene>
<evidence type="ECO:0000259" key="1">
    <source>
        <dbReference type="Pfam" id="PF14759"/>
    </source>
</evidence>
<dbReference type="Pfam" id="PF14759">
    <property type="entry name" value="Reductase_C"/>
    <property type="match status" value="1"/>
</dbReference>
<dbReference type="Gene3D" id="3.30.390.30">
    <property type="match status" value="1"/>
</dbReference>
<proteinExistence type="predicted"/>
<dbReference type="EMBL" id="JBHSWG010000008">
    <property type="protein sequence ID" value="MFC6763110.1"/>
    <property type="molecule type" value="Genomic_DNA"/>
</dbReference>
<sequence length="96" mass="10837">MCPGGPSYAPVPWFWSDQYDCKLQIAGLNLGYTKVVTRPGTKPGAFSNWYFKGEEMIACDAINDARSFMMAKRWLAVAHRPCPELICDPSWDLAKF</sequence>
<dbReference type="SUPFAM" id="SSF55424">
    <property type="entry name" value="FAD/NAD-linked reductases, dimerisation (C-terminal) domain"/>
    <property type="match status" value="1"/>
</dbReference>
<protein>
    <submittedName>
        <fullName evidence="2">Oxidoreductase C-terminal domain-containing protein</fullName>
    </submittedName>
</protein>
<evidence type="ECO:0000313" key="2">
    <source>
        <dbReference type="EMBL" id="MFC6763110.1"/>
    </source>
</evidence>
<reference evidence="3" key="1">
    <citation type="journal article" date="2019" name="Int. J. Syst. Evol. Microbiol.">
        <title>The Global Catalogue of Microorganisms (GCM) 10K type strain sequencing project: providing services to taxonomists for standard genome sequencing and annotation.</title>
        <authorList>
            <consortium name="The Broad Institute Genomics Platform"/>
            <consortium name="The Broad Institute Genome Sequencing Center for Infectious Disease"/>
            <person name="Wu L."/>
            <person name="Ma J."/>
        </authorList>
    </citation>
    <scope>NUCLEOTIDE SEQUENCE [LARGE SCALE GENOMIC DNA]</scope>
    <source>
        <strain evidence="3">CCUG 66188</strain>
    </source>
</reference>
<dbReference type="Proteomes" id="UP001596353">
    <property type="component" value="Unassembled WGS sequence"/>
</dbReference>